<accession>G2ZR62</accession>
<protein>
    <submittedName>
        <fullName evidence="1">Uncharacterized protein</fullName>
    </submittedName>
</protein>
<proteinExistence type="predicted"/>
<reference evidence="1" key="1">
    <citation type="journal article" date="2011" name="PLoS ONE">
        <title>Ralstonia syzygii, the Blood Disease Bacterium and some Asian R. solanacearum strains form a single genomic species despite divergent lifestyles.</title>
        <authorList>
            <person name="Remenant B."/>
            <person name="de Cambiaire J.C."/>
            <person name="Cellier G."/>
            <person name="Jacobs J.M."/>
            <person name="Mangenot S."/>
            <person name="Barbe V."/>
            <person name="Lajus A."/>
            <person name="Vallenet D."/>
            <person name="Medigue C."/>
            <person name="Fegan M."/>
            <person name="Allen C."/>
            <person name="Prior P."/>
        </authorList>
    </citation>
    <scope>NUCLEOTIDE SEQUENCE</scope>
    <source>
        <strain evidence="1">R229</strain>
    </source>
</reference>
<dbReference type="EMBL" id="FR854071">
    <property type="protein sequence ID" value="CCA81525.1"/>
    <property type="molecule type" value="Genomic_DNA"/>
</dbReference>
<dbReference type="AlphaFoldDB" id="G2ZR62"/>
<name>G2ZR62_9RALS</name>
<evidence type="ECO:0000313" key="1">
    <source>
        <dbReference type="EMBL" id="CCA81525.1"/>
    </source>
</evidence>
<reference evidence="1" key="2">
    <citation type="submission" date="2011-04" db="EMBL/GenBank/DDBJ databases">
        <authorList>
            <person name="Genoscope - CEA"/>
        </authorList>
    </citation>
    <scope>NUCLEOTIDE SEQUENCE</scope>
    <source>
        <strain evidence="1">R229</strain>
    </source>
</reference>
<sequence>MVEMAPNSNSPVGVACFKVVTLLDYFSLPLWKFIVVDRAKLPCIEVNVLSRRIIIRLCGDVKRFMQKAR</sequence>
<gene>
    <name evidence="1" type="ORF">BDB_150082</name>
</gene>
<organism evidence="1">
    <name type="scientific">blood disease bacterium R229</name>
    <dbReference type="NCBI Taxonomy" id="741978"/>
    <lineage>
        <taxon>Bacteria</taxon>
        <taxon>Pseudomonadati</taxon>
        <taxon>Pseudomonadota</taxon>
        <taxon>Betaproteobacteria</taxon>
        <taxon>Burkholderiales</taxon>
        <taxon>Burkholderiaceae</taxon>
        <taxon>Ralstonia</taxon>
        <taxon>Ralstonia solanacearum species complex</taxon>
    </lineage>
</organism>